<dbReference type="KEGG" id="tsin:OXH18_08495"/>
<reference evidence="1" key="1">
    <citation type="submission" date="2022-12" db="EMBL/GenBank/DDBJ databases">
        <title>Polyphasic identification of a Novel Hot-Spring Cyanobacterium Ocullathermofonsia sinensis gen nov. sp. nov. and Genomic Insights on its Adaptations to the Thermal Habitat.</title>
        <authorList>
            <person name="Daroch M."/>
            <person name="Tang J."/>
            <person name="Jiang Y."/>
        </authorList>
    </citation>
    <scope>NUCLEOTIDE SEQUENCE</scope>
    <source>
        <strain evidence="1">PKUAC-SCTA174</strain>
    </source>
</reference>
<dbReference type="RefSeq" id="WP_268612091.1">
    <property type="nucleotide sequence ID" value="NZ_CP113797.1"/>
</dbReference>
<dbReference type="AlphaFoldDB" id="A0A9E8ZHQ0"/>
<evidence type="ECO:0000313" key="1">
    <source>
        <dbReference type="EMBL" id="WAL62009.1"/>
    </source>
</evidence>
<evidence type="ECO:0000313" key="2">
    <source>
        <dbReference type="Proteomes" id="UP001163152"/>
    </source>
</evidence>
<accession>A0A9E8ZHQ0</accession>
<sequence>MVLYISEALRRSTPYRAASAIEEHRRVIGISLIAGSIGFWCMQLGTEKQTYTVTLPPNSFSTGETHTAEKYIDFPKEDFKMGTVVEPIHTIETSRGDRLAFRPTQYPLTVDTKLAGFLLRQSQILVNVVEVWINGEKQGYFDFYQDRFVTSNTENAKQQTIADLRFER</sequence>
<organism evidence="1 2">
    <name type="scientific">Thermocoleostomius sinensis A174</name>
    <dbReference type="NCBI Taxonomy" id="2016057"/>
    <lineage>
        <taxon>Bacteria</taxon>
        <taxon>Bacillati</taxon>
        <taxon>Cyanobacteriota</taxon>
        <taxon>Cyanophyceae</taxon>
        <taxon>Oculatellales</taxon>
        <taxon>Oculatellaceae</taxon>
        <taxon>Thermocoleostomius</taxon>
    </lineage>
</organism>
<name>A0A9E8ZHQ0_9CYAN</name>
<keyword evidence="2" id="KW-1185">Reference proteome</keyword>
<gene>
    <name evidence="1" type="ORF">OXH18_08495</name>
</gene>
<proteinExistence type="predicted"/>
<dbReference type="EMBL" id="CP113797">
    <property type="protein sequence ID" value="WAL62009.1"/>
    <property type="molecule type" value="Genomic_DNA"/>
</dbReference>
<protein>
    <submittedName>
        <fullName evidence="1">Uncharacterized protein</fullName>
    </submittedName>
</protein>
<dbReference type="Proteomes" id="UP001163152">
    <property type="component" value="Chromosome"/>
</dbReference>